<gene>
    <name evidence="1" type="ORF">IHE45_14G038200</name>
</gene>
<protein>
    <submittedName>
        <fullName evidence="1">Checkpoint protein Rad17/Rad24 protein</fullName>
    </submittedName>
</protein>
<evidence type="ECO:0000313" key="2">
    <source>
        <dbReference type="Proteomes" id="UP000827976"/>
    </source>
</evidence>
<keyword evidence="2" id="KW-1185">Reference proteome</keyword>
<reference evidence="2" key="1">
    <citation type="journal article" date="2022" name="Nat. Commun.">
        <title>Chromosome evolution and the genetic basis of agronomically important traits in greater yam.</title>
        <authorList>
            <person name="Bredeson J.V."/>
            <person name="Lyons J.B."/>
            <person name="Oniyinde I.O."/>
            <person name="Okereke N.R."/>
            <person name="Kolade O."/>
            <person name="Nnabue I."/>
            <person name="Nwadili C.O."/>
            <person name="Hribova E."/>
            <person name="Parker M."/>
            <person name="Nwogha J."/>
            <person name="Shu S."/>
            <person name="Carlson J."/>
            <person name="Kariba R."/>
            <person name="Muthemba S."/>
            <person name="Knop K."/>
            <person name="Barton G.J."/>
            <person name="Sherwood A.V."/>
            <person name="Lopez-Montes A."/>
            <person name="Asiedu R."/>
            <person name="Jamnadass R."/>
            <person name="Muchugi A."/>
            <person name="Goodstein D."/>
            <person name="Egesi C.N."/>
            <person name="Featherston J."/>
            <person name="Asfaw A."/>
            <person name="Simpson G.G."/>
            <person name="Dolezel J."/>
            <person name="Hendre P.S."/>
            <person name="Van Deynze A."/>
            <person name="Kumar P.L."/>
            <person name="Obidiegwu J.E."/>
            <person name="Bhattacharjee R."/>
            <person name="Rokhsar D.S."/>
        </authorList>
    </citation>
    <scope>NUCLEOTIDE SEQUENCE [LARGE SCALE GENOMIC DNA]</scope>
    <source>
        <strain evidence="2">cv. TDa95/00328</strain>
    </source>
</reference>
<evidence type="ECO:0000313" key="1">
    <source>
        <dbReference type="EMBL" id="KAH7663214.1"/>
    </source>
</evidence>
<accession>A0ACB7URE4</accession>
<dbReference type="Proteomes" id="UP000827976">
    <property type="component" value="Chromosome 14"/>
</dbReference>
<proteinExistence type="predicted"/>
<comment type="caution">
    <text evidence="1">The sequence shown here is derived from an EMBL/GenBank/DDBJ whole genome shotgun (WGS) entry which is preliminary data.</text>
</comment>
<organism evidence="1 2">
    <name type="scientific">Dioscorea alata</name>
    <name type="common">Purple yam</name>
    <dbReference type="NCBI Taxonomy" id="55571"/>
    <lineage>
        <taxon>Eukaryota</taxon>
        <taxon>Viridiplantae</taxon>
        <taxon>Streptophyta</taxon>
        <taxon>Embryophyta</taxon>
        <taxon>Tracheophyta</taxon>
        <taxon>Spermatophyta</taxon>
        <taxon>Magnoliopsida</taxon>
        <taxon>Liliopsida</taxon>
        <taxon>Dioscoreales</taxon>
        <taxon>Dioscoreaceae</taxon>
        <taxon>Dioscorea</taxon>
    </lineage>
</organism>
<sequence length="623" mass="69495">MRKRRPAVVLLSSSEEEEGEENEPLKPRSSRSAIAPRKRSRAGASRKASSVSHPKPRRSSRGVKAVKIKIDSGLADFCEGLEDFHMAPENTLSGLQSKEGIQLWVDKYKPHTLEELAVHKKKVEEVKKWIEDRVKAPKEDFGGNRTLLITGKTGVGKSAAIHVIASQIGAVLCEWTTPTPTLWQEHMHNSNLGLRYMSKLDEFENFVEKSRKYSLLHMPNSEGSRKPVILLIDDLPTINGRAALVRLTKCLTALTHSTQVATIVLLTEYCKTESADSPTHHYEELESSLCRVGASKVTFNPITVNSIKRTLFKICQQEGHDVTADLINYIAKSSGGDIRHAITSLQYCCLRPEKCFSWQVSACISSKLESNDSTPVSISSKKEGEDAYDALPLSIGRDETLTLYHALGKFLHNKREITDQSALGSDTILLKDSFLRNPLKMDAPEKILSQANAQGRSITDFLHENVLDFISDEAIDDAWLVISYLCEADCLLANVVCSTYLQTDGIAQSIASSIAARGVLFGNSHPSPSRWHTIRGPKLWQIEQSMGLNKNQMQKESFQRYPYNSSEVSTEYRPRMKWLSSQTSHDAVAQQNQVLYPMKADDHTDSVSSDGLTEESEDEIEDC</sequence>
<dbReference type="EMBL" id="CM037024">
    <property type="protein sequence ID" value="KAH7663214.1"/>
    <property type="molecule type" value="Genomic_DNA"/>
</dbReference>
<name>A0ACB7URE4_DIOAL</name>